<comment type="similarity">
    <text evidence="7">Belongs to the shikimate kinase family.</text>
</comment>
<comment type="catalytic activity">
    <reaction evidence="7">
        <text>shikimate + ATP = 3-phosphoshikimate + ADP + H(+)</text>
        <dbReference type="Rhea" id="RHEA:13121"/>
        <dbReference type="ChEBI" id="CHEBI:15378"/>
        <dbReference type="ChEBI" id="CHEBI:30616"/>
        <dbReference type="ChEBI" id="CHEBI:36208"/>
        <dbReference type="ChEBI" id="CHEBI:145989"/>
        <dbReference type="ChEBI" id="CHEBI:456216"/>
        <dbReference type="EC" id="2.7.1.71"/>
    </reaction>
</comment>
<keyword evidence="7" id="KW-0963">Cytoplasm</keyword>
<dbReference type="PRINTS" id="PR01100">
    <property type="entry name" value="SHIKIMTKNASE"/>
</dbReference>
<keyword evidence="7" id="KW-0479">Metal-binding</keyword>
<comment type="function">
    <text evidence="7">Catalyzes the specific phosphorylation of the 3-hydroxyl group of shikimic acid using ATP as a cosubstrate.</text>
</comment>
<feature type="binding site" evidence="7">
    <location>
        <position position="83"/>
    </location>
    <ligand>
        <name>substrate</name>
    </ligand>
</feature>
<dbReference type="PANTHER" id="PTHR21087">
    <property type="entry name" value="SHIKIMATE KINASE"/>
    <property type="match status" value="1"/>
</dbReference>
<keyword evidence="4 7" id="KW-0418">Kinase</keyword>
<evidence type="ECO:0000256" key="7">
    <source>
        <dbReference type="HAMAP-Rule" id="MF_00109"/>
    </source>
</evidence>
<evidence type="ECO:0000313" key="8">
    <source>
        <dbReference type="EMBL" id="MBW2939761.1"/>
    </source>
</evidence>
<evidence type="ECO:0000256" key="4">
    <source>
        <dbReference type="ARBA" id="ARBA00022777"/>
    </source>
</evidence>
<feature type="binding site" evidence="7">
    <location>
        <position position="20"/>
    </location>
    <ligand>
        <name>Mg(2+)</name>
        <dbReference type="ChEBI" id="CHEBI:18420"/>
    </ligand>
</feature>
<dbReference type="Proteomes" id="UP001166291">
    <property type="component" value="Unassembled WGS sequence"/>
</dbReference>
<dbReference type="PANTHER" id="PTHR21087:SF16">
    <property type="entry name" value="SHIKIMATE KINASE 1, CHLOROPLASTIC"/>
    <property type="match status" value="1"/>
</dbReference>
<comment type="subunit">
    <text evidence="7">Monomer.</text>
</comment>
<evidence type="ECO:0000256" key="3">
    <source>
        <dbReference type="ARBA" id="ARBA00022741"/>
    </source>
</evidence>
<evidence type="ECO:0000256" key="5">
    <source>
        <dbReference type="ARBA" id="ARBA00022840"/>
    </source>
</evidence>
<keyword evidence="9" id="KW-1185">Reference proteome</keyword>
<feature type="binding site" evidence="7">
    <location>
        <position position="62"/>
    </location>
    <ligand>
        <name>substrate</name>
    </ligand>
</feature>
<dbReference type="GO" id="GO:0016301">
    <property type="term" value="F:kinase activity"/>
    <property type="evidence" value="ECO:0007669"/>
    <property type="project" value="UniProtKB-KW"/>
</dbReference>
<keyword evidence="6 7" id="KW-0057">Aromatic amino acid biosynthesis</keyword>
<dbReference type="SUPFAM" id="SSF52540">
    <property type="entry name" value="P-loop containing nucleoside triphosphate hydrolases"/>
    <property type="match status" value="1"/>
</dbReference>
<dbReference type="HAMAP" id="MF_00109">
    <property type="entry name" value="Shikimate_kinase"/>
    <property type="match status" value="1"/>
</dbReference>
<dbReference type="EMBL" id="JAHWDQ010000001">
    <property type="protein sequence ID" value="MBW2939761.1"/>
    <property type="molecule type" value="Genomic_DNA"/>
</dbReference>
<dbReference type="InterPro" id="IPR000623">
    <property type="entry name" value="Shikimate_kinase/TSH1"/>
</dbReference>
<feature type="binding site" evidence="7">
    <location>
        <position position="121"/>
    </location>
    <ligand>
        <name>ATP</name>
        <dbReference type="ChEBI" id="CHEBI:30616"/>
    </ligand>
</feature>
<comment type="cofactor">
    <cofactor evidence="7">
        <name>Mg(2+)</name>
        <dbReference type="ChEBI" id="CHEBI:18420"/>
    </cofactor>
    <text evidence="7">Binds 1 Mg(2+) ion per subunit.</text>
</comment>
<comment type="subcellular location">
    <subcellularLocation>
        <location evidence="7">Cytoplasm</location>
    </subcellularLocation>
</comment>
<evidence type="ECO:0000313" key="9">
    <source>
        <dbReference type="Proteomes" id="UP001166291"/>
    </source>
</evidence>
<comment type="pathway">
    <text evidence="7">Metabolic intermediate biosynthesis; chorismate biosynthesis; chorismate from D-erythrose 4-phosphate and phosphoenolpyruvate: step 5/7.</text>
</comment>
<name>A0ABS6VPW1_9GAMM</name>
<dbReference type="RefSeq" id="WP_219042001.1">
    <property type="nucleotide sequence ID" value="NZ_JAHWDQ010000001.1"/>
</dbReference>
<keyword evidence="3 7" id="KW-0547">Nucleotide-binding</keyword>
<keyword evidence="1 7" id="KW-0028">Amino-acid biosynthesis</keyword>
<feature type="binding site" evidence="7">
    <location>
        <begin position="16"/>
        <end position="21"/>
    </location>
    <ligand>
        <name>ATP</name>
        <dbReference type="ChEBI" id="CHEBI:30616"/>
    </ligand>
</feature>
<evidence type="ECO:0000256" key="6">
    <source>
        <dbReference type="ARBA" id="ARBA00023141"/>
    </source>
</evidence>
<keyword evidence="5 7" id="KW-0067">ATP-binding</keyword>
<sequence>MSDNVSSSLVLIGMPGAGKSTIGEALALQSGLTFVDTDRLIEQREGRSLQAILDEEGYQRLRRIEAEVLQSSDFSNKVVATGGSAVYSSAAMTHLRQFGPCVFIDIPLREIVRRVQNFAERGIAGPVGQDLQGVYAERLPLYRRYADITVDGSGLDETALLAKVLASIADSNN</sequence>
<comment type="caution">
    <text evidence="7">Lacks conserved residue(s) required for the propagation of feature annotation.</text>
</comment>
<dbReference type="EC" id="2.7.1.71" evidence="7"/>
<dbReference type="Pfam" id="PF01202">
    <property type="entry name" value="SKI"/>
    <property type="match status" value="1"/>
</dbReference>
<evidence type="ECO:0000256" key="1">
    <source>
        <dbReference type="ARBA" id="ARBA00022605"/>
    </source>
</evidence>
<feature type="binding site" evidence="7">
    <location>
        <position position="38"/>
    </location>
    <ligand>
        <name>substrate</name>
    </ligand>
</feature>
<proteinExistence type="inferred from homology"/>
<organism evidence="8 9">
    <name type="scientific">Zhongshania aquimaris</name>
    <dbReference type="NCBI Taxonomy" id="2857107"/>
    <lineage>
        <taxon>Bacteria</taxon>
        <taxon>Pseudomonadati</taxon>
        <taxon>Pseudomonadota</taxon>
        <taxon>Gammaproteobacteria</taxon>
        <taxon>Cellvibrionales</taxon>
        <taxon>Spongiibacteraceae</taxon>
        <taxon>Zhongshania</taxon>
    </lineage>
</organism>
<accession>A0ABS6VPW1</accession>
<dbReference type="Gene3D" id="3.40.50.300">
    <property type="entry name" value="P-loop containing nucleotide triphosphate hydrolases"/>
    <property type="match status" value="1"/>
</dbReference>
<dbReference type="CDD" id="cd00464">
    <property type="entry name" value="SK"/>
    <property type="match status" value="1"/>
</dbReference>
<dbReference type="InterPro" id="IPR027417">
    <property type="entry name" value="P-loop_NTPase"/>
</dbReference>
<keyword evidence="2 7" id="KW-0808">Transferase</keyword>
<evidence type="ECO:0000256" key="2">
    <source>
        <dbReference type="ARBA" id="ARBA00022679"/>
    </source>
</evidence>
<protein>
    <recommendedName>
        <fullName evidence="7">Shikimate kinase</fullName>
        <shortName evidence="7">SK</shortName>
        <ecNumber evidence="7">2.7.1.71</ecNumber>
    </recommendedName>
</protein>
<dbReference type="InterPro" id="IPR031322">
    <property type="entry name" value="Shikimate/glucono_kinase"/>
</dbReference>
<feature type="binding site" evidence="7">
    <location>
        <position position="138"/>
    </location>
    <ligand>
        <name>substrate</name>
    </ligand>
</feature>
<gene>
    <name evidence="7" type="primary">aroK</name>
    <name evidence="8" type="ORF">KXJ70_03200</name>
</gene>
<comment type="caution">
    <text evidence="8">The sequence shown here is derived from an EMBL/GenBank/DDBJ whole genome shotgun (WGS) entry which is preliminary data.</text>
</comment>
<reference evidence="8" key="1">
    <citation type="submission" date="2021-07" db="EMBL/GenBank/DDBJ databases">
        <title>Zhongshania sp. CAU 1632 isolated from seawater.</title>
        <authorList>
            <person name="Kim W."/>
        </authorList>
    </citation>
    <scope>NUCLEOTIDE SEQUENCE</scope>
    <source>
        <strain evidence="8">CAU 1632</strain>
    </source>
</reference>
<keyword evidence="7" id="KW-0460">Magnesium</keyword>